<keyword evidence="4" id="KW-0804">Transcription</keyword>
<feature type="domain" description="RNA polymerase sigma-70 region 2" evidence="5">
    <location>
        <begin position="9"/>
        <end position="73"/>
    </location>
</feature>
<keyword evidence="3" id="KW-0731">Sigma factor</keyword>
<dbReference type="InterPro" id="IPR013325">
    <property type="entry name" value="RNA_pol_sigma_r2"/>
</dbReference>
<dbReference type="SUPFAM" id="SSF88659">
    <property type="entry name" value="Sigma3 and sigma4 domains of RNA polymerase sigma factors"/>
    <property type="match status" value="1"/>
</dbReference>
<dbReference type="EMBL" id="LMUA01000024">
    <property type="protein sequence ID" value="KUE75305.1"/>
    <property type="molecule type" value="Genomic_DNA"/>
</dbReference>
<accession>A0A0W7TN76</accession>
<evidence type="ECO:0000256" key="4">
    <source>
        <dbReference type="ARBA" id="ARBA00023163"/>
    </source>
</evidence>
<comment type="caution">
    <text evidence="7">The sequence shown here is derived from an EMBL/GenBank/DDBJ whole genome shotgun (WGS) entry which is preliminary data.</text>
</comment>
<dbReference type="InterPro" id="IPR013249">
    <property type="entry name" value="RNA_pol_sigma70_r4_t2"/>
</dbReference>
<gene>
    <name evidence="7" type="ORF">ASJ35_14555</name>
</gene>
<dbReference type="Gene3D" id="1.10.10.10">
    <property type="entry name" value="Winged helix-like DNA-binding domain superfamily/Winged helix DNA-binding domain"/>
    <property type="match status" value="1"/>
</dbReference>
<dbReference type="Pfam" id="PF04542">
    <property type="entry name" value="Sigma70_r2"/>
    <property type="match status" value="1"/>
</dbReference>
<sequence length="171" mass="19199">MTEQAFEAMVRQYEKLVYTVCCQLVHDHQLAEDLSQETFVSAYLHMESCPPGAEKPWLCRIAVNKAKDHLKSAYNRRMAVTEAPGDTAPALAAAQNAPSLEAECETRADAGLARECIEGLAEPYRTVSVLYFMQEWPVEAIARQLGRMPKTVHTQLYRAKKMLRRELAAVG</sequence>
<protein>
    <submittedName>
        <fullName evidence="7">RNA polymerase subunit sigma-70</fullName>
    </submittedName>
</protein>
<evidence type="ECO:0000256" key="3">
    <source>
        <dbReference type="ARBA" id="ARBA00023082"/>
    </source>
</evidence>
<dbReference type="Pfam" id="PF08281">
    <property type="entry name" value="Sigma70_r4_2"/>
    <property type="match status" value="1"/>
</dbReference>
<dbReference type="PANTHER" id="PTHR43133">
    <property type="entry name" value="RNA POLYMERASE ECF-TYPE SIGMA FACTO"/>
    <property type="match status" value="1"/>
</dbReference>
<dbReference type="InterPro" id="IPR039425">
    <property type="entry name" value="RNA_pol_sigma-70-like"/>
</dbReference>
<dbReference type="SUPFAM" id="SSF88946">
    <property type="entry name" value="Sigma2 domain of RNA polymerase sigma factors"/>
    <property type="match status" value="1"/>
</dbReference>
<keyword evidence="2" id="KW-0805">Transcription regulation</keyword>
<dbReference type="GO" id="GO:0006352">
    <property type="term" value="P:DNA-templated transcription initiation"/>
    <property type="evidence" value="ECO:0007669"/>
    <property type="project" value="InterPro"/>
</dbReference>
<organism evidence="7 8">
    <name type="scientific">Ruthenibacterium lactatiformans</name>
    <dbReference type="NCBI Taxonomy" id="1550024"/>
    <lineage>
        <taxon>Bacteria</taxon>
        <taxon>Bacillati</taxon>
        <taxon>Bacillota</taxon>
        <taxon>Clostridia</taxon>
        <taxon>Eubacteriales</taxon>
        <taxon>Oscillospiraceae</taxon>
        <taxon>Ruthenibacterium</taxon>
    </lineage>
</organism>
<dbReference type="InterPro" id="IPR036388">
    <property type="entry name" value="WH-like_DNA-bd_sf"/>
</dbReference>
<evidence type="ECO:0000259" key="5">
    <source>
        <dbReference type="Pfam" id="PF04542"/>
    </source>
</evidence>
<evidence type="ECO:0000313" key="7">
    <source>
        <dbReference type="EMBL" id="KUE75305.1"/>
    </source>
</evidence>
<comment type="similarity">
    <text evidence="1">Belongs to the sigma-70 factor family. ECF subfamily.</text>
</comment>
<dbReference type="Proteomes" id="UP000053433">
    <property type="component" value="Unassembled WGS sequence"/>
</dbReference>
<name>A0A0W7TN76_9FIRM</name>
<dbReference type="GO" id="GO:0003677">
    <property type="term" value="F:DNA binding"/>
    <property type="evidence" value="ECO:0007669"/>
    <property type="project" value="InterPro"/>
</dbReference>
<dbReference type="PANTHER" id="PTHR43133:SF60">
    <property type="entry name" value="RNA POLYMERASE SIGMA FACTOR SIGV"/>
    <property type="match status" value="1"/>
</dbReference>
<reference evidence="7 8" key="1">
    <citation type="submission" date="2015-10" db="EMBL/GenBank/DDBJ databases">
        <title>A novel member of the family Ruminococcaceae isolated from human faeces.</title>
        <authorList>
            <person name="Shkoporov A.N."/>
            <person name="Chaplin A.V."/>
            <person name="Motuzova O.V."/>
            <person name="Kafarskaia L.I."/>
            <person name="Efimov B.A."/>
        </authorList>
    </citation>
    <scope>NUCLEOTIDE SEQUENCE [LARGE SCALE GENOMIC DNA]</scope>
    <source>
        <strain evidence="7 8">668</strain>
    </source>
</reference>
<dbReference type="RefSeq" id="WP_009321705.1">
    <property type="nucleotide sequence ID" value="NZ_CAOJUJ010000004.1"/>
</dbReference>
<dbReference type="InterPro" id="IPR013324">
    <property type="entry name" value="RNA_pol_sigma_r3/r4-like"/>
</dbReference>
<evidence type="ECO:0000313" key="8">
    <source>
        <dbReference type="Proteomes" id="UP000053433"/>
    </source>
</evidence>
<dbReference type="Gene3D" id="1.10.1740.10">
    <property type="match status" value="1"/>
</dbReference>
<evidence type="ECO:0000256" key="1">
    <source>
        <dbReference type="ARBA" id="ARBA00010641"/>
    </source>
</evidence>
<dbReference type="InterPro" id="IPR007627">
    <property type="entry name" value="RNA_pol_sigma70_r2"/>
</dbReference>
<dbReference type="AlphaFoldDB" id="A0A0W7TN76"/>
<dbReference type="InterPro" id="IPR014284">
    <property type="entry name" value="RNA_pol_sigma-70_dom"/>
</dbReference>
<evidence type="ECO:0000256" key="2">
    <source>
        <dbReference type="ARBA" id="ARBA00023015"/>
    </source>
</evidence>
<dbReference type="NCBIfam" id="TIGR02937">
    <property type="entry name" value="sigma70-ECF"/>
    <property type="match status" value="1"/>
</dbReference>
<dbReference type="GO" id="GO:0016987">
    <property type="term" value="F:sigma factor activity"/>
    <property type="evidence" value="ECO:0007669"/>
    <property type="project" value="UniProtKB-KW"/>
</dbReference>
<proteinExistence type="inferred from homology"/>
<feature type="domain" description="RNA polymerase sigma factor 70 region 4 type 2" evidence="6">
    <location>
        <begin position="113"/>
        <end position="163"/>
    </location>
</feature>
<evidence type="ECO:0000259" key="6">
    <source>
        <dbReference type="Pfam" id="PF08281"/>
    </source>
</evidence>